<gene>
    <name evidence="17" type="ORF">V6N12_009288</name>
</gene>
<feature type="domain" description="Protein kinase" evidence="16">
    <location>
        <begin position="682"/>
        <end position="981"/>
    </location>
</feature>
<accession>A0ABR2AQT1</accession>
<evidence type="ECO:0000256" key="12">
    <source>
        <dbReference type="ARBA" id="ARBA00023180"/>
    </source>
</evidence>
<dbReference type="InterPro" id="IPR013210">
    <property type="entry name" value="LRR_N_plant-typ"/>
</dbReference>
<dbReference type="InterPro" id="IPR000719">
    <property type="entry name" value="Prot_kinase_dom"/>
</dbReference>
<evidence type="ECO:0000256" key="5">
    <source>
        <dbReference type="ARBA" id="ARBA00022692"/>
    </source>
</evidence>
<evidence type="ECO:0000256" key="11">
    <source>
        <dbReference type="ARBA" id="ARBA00023136"/>
    </source>
</evidence>
<keyword evidence="15" id="KW-0732">Signal</keyword>
<dbReference type="Proteomes" id="UP001472677">
    <property type="component" value="Unassembled WGS sequence"/>
</dbReference>
<reference evidence="17 18" key="1">
    <citation type="journal article" date="2024" name="G3 (Bethesda)">
        <title>Genome assembly of Hibiscus sabdariffa L. provides insights into metabolisms of medicinal natural products.</title>
        <authorList>
            <person name="Kim T."/>
        </authorList>
    </citation>
    <scope>NUCLEOTIDE SEQUENCE [LARGE SCALE GENOMIC DNA]</scope>
    <source>
        <strain evidence="17">TK-2024</strain>
        <tissue evidence="17">Old leaves</tissue>
    </source>
</reference>
<keyword evidence="5 14" id="KW-0812">Transmembrane</keyword>
<dbReference type="Pfam" id="PF13855">
    <property type="entry name" value="LRR_8"/>
    <property type="match status" value="3"/>
</dbReference>
<dbReference type="InterPro" id="IPR050647">
    <property type="entry name" value="Plant_LRR-RLKs"/>
</dbReference>
<comment type="similarity">
    <text evidence="2">Belongs to the protein kinase superfamily. Ser/Thr protein kinase family.</text>
</comment>
<dbReference type="Gene3D" id="3.80.10.10">
    <property type="entry name" value="Ribonuclease Inhibitor"/>
    <property type="match status" value="3"/>
</dbReference>
<protein>
    <recommendedName>
        <fullName evidence="16">Protein kinase domain-containing protein</fullName>
    </recommendedName>
</protein>
<evidence type="ECO:0000256" key="13">
    <source>
        <dbReference type="PROSITE-ProRule" id="PRU10141"/>
    </source>
</evidence>
<dbReference type="SMART" id="SM00220">
    <property type="entry name" value="S_TKc"/>
    <property type="match status" value="1"/>
</dbReference>
<evidence type="ECO:0000256" key="15">
    <source>
        <dbReference type="SAM" id="SignalP"/>
    </source>
</evidence>
<dbReference type="SUPFAM" id="SSF52058">
    <property type="entry name" value="L domain-like"/>
    <property type="match status" value="1"/>
</dbReference>
<comment type="caution">
    <text evidence="17">The sequence shown here is derived from an EMBL/GenBank/DDBJ whole genome shotgun (WGS) entry which is preliminary data.</text>
</comment>
<keyword evidence="8" id="KW-0418">Kinase</keyword>
<keyword evidence="4" id="KW-0808">Transferase</keyword>
<keyword evidence="10 14" id="KW-1133">Transmembrane helix</keyword>
<dbReference type="EMBL" id="JBBPBM010000376">
    <property type="protein sequence ID" value="KAK8496250.1"/>
    <property type="molecule type" value="Genomic_DNA"/>
</dbReference>
<keyword evidence="7 13" id="KW-0547">Nucleotide-binding</keyword>
<evidence type="ECO:0000313" key="18">
    <source>
        <dbReference type="Proteomes" id="UP001472677"/>
    </source>
</evidence>
<keyword evidence="6" id="KW-0677">Repeat</keyword>
<keyword evidence="18" id="KW-1185">Reference proteome</keyword>
<keyword evidence="3" id="KW-0433">Leucine-rich repeat</keyword>
<dbReference type="SMART" id="SM00369">
    <property type="entry name" value="LRR_TYP"/>
    <property type="match status" value="6"/>
</dbReference>
<dbReference type="Gene3D" id="1.10.510.10">
    <property type="entry name" value="Transferase(Phosphotransferase) domain 1"/>
    <property type="match status" value="1"/>
</dbReference>
<evidence type="ECO:0000256" key="10">
    <source>
        <dbReference type="ARBA" id="ARBA00022989"/>
    </source>
</evidence>
<evidence type="ECO:0000256" key="14">
    <source>
        <dbReference type="SAM" id="Phobius"/>
    </source>
</evidence>
<evidence type="ECO:0000256" key="8">
    <source>
        <dbReference type="ARBA" id="ARBA00022777"/>
    </source>
</evidence>
<proteinExistence type="inferred from homology"/>
<evidence type="ECO:0000256" key="2">
    <source>
        <dbReference type="ARBA" id="ARBA00008684"/>
    </source>
</evidence>
<evidence type="ECO:0000256" key="1">
    <source>
        <dbReference type="ARBA" id="ARBA00004370"/>
    </source>
</evidence>
<dbReference type="SUPFAM" id="SSF52047">
    <property type="entry name" value="RNI-like"/>
    <property type="match status" value="1"/>
</dbReference>
<dbReference type="PANTHER" id="PTHR48056">
    <property type="entry name" value="LRR RECEPTOR-LIKE SERINE/THREONINE-PROTEIN KINASE-RELATED"/>
    <property type="match status" value="1"/>
</dbReference>
<feature type="transmembrane region" description="Helical" evidence="14">
    <location>
        <begin position="628"/>
        <end position="649"/>
    </location>
</feature>
<dbReference type="PROSITE" id="PS00108">
    <property type="entry name" value="PROTEIN_KINASE_ST"/>
    <property type="match status" value="1"/>
</dbReference>
<dbReference type="InterPro" id="IPR001611">
    <property type="entry name" value="Leu-rich_rpt"/>
</dbReference>
<dbReference type="InterPro" id="IPR003591">
    <property type="entry name" value="Leu-rich_rpt_typical-subtyp"/>
</dbReference>
<dbReference type="Pfam" id="PF08263">
    <property type="entry name" value="LRRNT_2"/>
    <property type="match status" value="1"/>
</dbReference>
<feature type="binding site" evidence="13">
    <location>
        <position position="710"/>
    </location>
    <ligand>
        <name>ATP</name>
        <dbReference type="ChEBI" id="CHEBI:30616"/>
    </ligand>
</feature>
<dbReference type="PROSITE" id="PS00107">
    <property type="entry name" value="PROTEIN_KINASE_ATP"/>
    <property type="match status" value="1"/>
</dbReference>
<evidence type="ECO:0000256" key="4">
    <source>
        <dbReference type="ARBA" id="ARBA00022679"/>
    </source>
</evidence>
<keyword evidence="12" id="KW-0325">Glycoprotein</keyword>
<dbReference type="PROSITE" id="PS50011">
    <property type="entry name" value="PROTEIN_KINASE_DOM"/>
    <property type="match status" value="1"/>
</dbReference>
<name>A0ABR2AQT1_9ROSI</name>
<evidence type="ECO:0000256" key="3">
    <source>
        <dbReference type="ARBA" id="ARBA00022614"/>
    </source>
</evidence>
<dbReference type="InterPro" id="IPR032675">
    <property type="entry name" value="LRR_dom_sf"/>
</dbReference>
<dbReference type="PANTHER" id="PTHR48056:SF35">
    <property type="entry name" value="LRR RECEPTOR-LIKE SERINE_THREONINE-PROTEIN KINASE HSL2"/>
    <property type="match status" value="1"/>
</dbReference>
<evidence type="ECO:0000256" key="6">
    <source>
        <dbReference type="ARBA" id="ARBA00022737"/>
    </source>
</evidence>
<dbReference type="Pfam" id="PF00069">
    <property type="entry name" value="Pkinase"/>
    <property type="match status" value="1"/>
</dbReference>
<keyword evidence="9 13" id="KW-0067">ATP-binding</keyword>
<dbReference type="Pfam" id="PF00560">
    <property type="entry name" value="LRR_1"/>
    <property type="match status" value="3"/>
</dbReference>
<dbReference type="Gene3D" id="3.30.200.20">
    <property type="entry name" value="Phosphorylase Kinase, domain 1"/>
    <property type="match status" value="1"/>
</dbReference>
<dbReference type="InterPro" id="IPR017441">
    <property type="entry name" value="Protein_kinase_ATP_BS"/>
</dbReference>
<dbReference type="InterPro" id="IPR011009">
    <property type="entry name" value="Kinase-like_dom_sf"/>
</dbReference>
<comment type="subcellular location">
    <subcellularLocation>
        <location evidence="1">Membrane</location>
    </subcellularLocation>
</comment>
<dbReference type="SUPFAM" id="SSF56112">
    <property type="entry name" value="Protein kinase-like (PK-like)"/>
    <property type="match status" value="1"/>
</dbReference>
<dbReference type="SMART" id="SM00365">
    <property type="entry name" value="LRR_SD22"/>
    <property type="match status" value="4"/>
</dbReference>
<organism evidence="17 18">
    <name type="scientific">Hibiscus sabdariffa</name>
    <name type="common">roselle</name>
    <dbReference type="NCBI Taxonomy" id="183260"/>
    <lineage>
        <taxon>Eukaryota</taxon>
        <taxon>Viridiplantae</taxon>
        <taxon>Streptophyta</taxon>
        <taxon>Embryophyta</taxon>
        <taxon>Tracheophyta</taxon>
        <taxon>Spermatophyta</taxon>
        <taxon>Magnoliopsida</taxon>
        <taxon>eudicotyledons</taxon>
        <taxon>Gunneridae</taxon>
        <taxon>Pentapetalae</taxon>
        <taxon>rosids</taxon>
        <taxon>malvids</taxon>
        <taxon>Malvales</taxon>
        <taxon>Malvaceae</taxon>
        <taxon>Malvoideae</taxon>
        <taxon>Hibiscus</taxon>
    </lineage>
</organism>
<evidence type="ECO:0000259" key="16">
    <source>
        <dbReference type="PROSITE" id="PS50011"/>
    </source>
</evidence>
<evidence type="ECO:0000256" key="7">
    <source>
        <dbReference type="ARBA" id="ARBA00022741"/>
    </source>
</evidence>
<feature type="chain" id="PRO_5045594516" description="Protein kinase domain-containing protein" evidence="15">
    <location>
        <begin position="26"/>
        <end position="1086"/>
    </location>
</feature>
<dbReference type="InterPro" id="IPR008271">
    <property type="entry name" value="Ser/Thr_kinase_AS"/>
</dbReference>
<evidence type="ECO:0000256" key="9">
    <source>
        <dbReference type="ARBA" id="ARBA00022840"/>
    </source>
</evidence>
<evidence type="ECO:0000313" key="17">
    <source>
        <dbReference type="EMBL" id="KAK8496250.1"/>
    </source>
</evidence>
<sequence length="1086" mass="119816">MRNPNFKNLLFCVFCVSFALPSVFSFNGDAQILTRVRNSQLHDPNGRLRDWVVSTPGQSPCNWTGIRCEARNHTVISIDLSGFGISGGFPFEFCRIRTLRFLSLANNFLNGSLPSQAFSPCFRLRKIDLSENIFIGQLPDFSSENLEVLHLTNNNFSGDIPPSFGQMRSLKVLSLGGNLLDGKIPSFLGNLTELTHFSLGFNPFKPGHLPKEIGNLSKLQVLWLANSNLVGEIPFSIGNLVSLTNLDLSANFLSGKIPESLSMLKNLVQIELYQNQLSGALPESLAEMPALLRLDVSQNSLSGELPEKIAAMPLESLNLNDNFFTGEIPEVLASNQYLNQLKLFNNSFTGKLPSDLGKFCPLEDFDVSTNNFNGELPPFLCYRKKLTRIVVFKNRFSGNIPESYGDCESLNYVRMGDNALSGNVPEKFWGRPLIQFLELENNHFQGSISSSISALQPLTNLRLSGNNFSGEIPEGICKLENLTEINLSKNRLSGTLPDCITDLKLETLDLEDNELTGQIPDSVSSWTHLTELNLARNRFTGELPPTLGSLPALLYLDLSDNLLSGKIPEGLTKLRLNQFNLSGNFLYGKVPSGFNHEYFVSGLLGNPNLCSPNLQPLPPCPRIKPATFYVMAVITSCFLLLIGTLIWYFRTRSKFVSKTRRPYEVISFQRIQFNEEEIFPFLKDECIIGTGGSGRVYKVELKTGQTVAVKRLWGVKRVAEDIFKSETETLGRIRHGNIVKLLMCCSGDDFRILVYEYMENGSLGDVLHGDKCAGLADWPKRFAVAVGAAQGLAYLHHDCQPPIVHRDVKSNNILLDAEMRPRVADFGLAKTLQIEVGNSGAGGVAMSRVAGTHGYIAPEYSYTLKVTEKSDVYSFGVVLLELITGKRPNDPSFGENGDVVKWVTEVALSSSSPLASAECGKLGVAEIADPRMKATASDLKEMEKVLKVALKCTSAFPINRPSMRKVVELLKDQRSRVAFWFKVRKVDSILSVDSIITYPSNVDNASFLNVCPLVALSRQTPPVGFRKLYVDVAMMRNGSKGGIGGKIRDNCGVWLDKFSSPSGSGPSILDDLLSIEHGLAFSNVIV</sequence>
<feature type="signal peptide" evidence="15">
    <location>
        <begin position="1"/>
        <end position="25"/>
    </location>
</feature>
<keyword evidence="11 14" id="KW-0472">Membrane</keyword>